<keyword evidence="2" id="KW-0436">Ligase</keyword>
<dbReference type="PROSITE" id="PS00455">
    <property type="entry name" value="AMP_BINDING"/>
    <property type="match status" value="1"/>
</dbReference>
<dbReference type="InterPro" id="IPR045851">
    <property type="entry name" value="AMP-bd_C_sf"/>
</dbReference>
<dbReference type="RefSeq" id="WP_203897193.1">
    <property type="nucleotide sequence ID" value="NZ_BOPF01000002.1"/>
</dbReference>
<organism evidence="6 7">
    <name type="scientific">Virgisporangium aliadipatigenens</name>
    <dbReference type="NCBI Taxonomy" id="741659"/>
    <lineage>
        <taxon>Bacteria</taxon>
        <taxon>Bacillati</taxon>
        <taxon>Actinomycetota</taxon>
        <taxon>Actinomycetes</taxon>
        <taxon>Micromonosporales</taxon>
        <taxon>Micromonosporaceae</taxon>
        <taxon>Virgisporangium</taxon>
    </lineage>
</organism>
<dbReference type="GO" id="GO:0006633">
    <property type="term" value="P:fatty acid biosynthetic process"/>
    <property type="evidence" value="ECO:0007669"/>
    <property type="project" value="TreeGrafter"/>
</dbReference>
<dbReference type="InterPro" id="IPR020845">
    <property type="entry name" value="AMP-binding_CS"/>
</dbReference>
<dbReference type="SUPFAM" id="SSF56801">
    <property type="entry name" value="Acetyl-CoA synthetase-like"/>
    <property type="match status" value="1"/>
</dbReference>
<dbReference type="GO" id="GO:0071766">
    <property type="term" value="P:Actinobacterium-type cell wall biogenesis"/>
    <property type="evidence" value="ECO:0007669"/>
    <property type="project" value="UniProtKB-ARBA"/>
</dbReference>
<keyword evidence="3" id="KW-0276">Fatty acid metabolism</keyword>
<dbReference type="Gene3D" id="3.40.50.12780">
    <property type="entry name" value="N-terminal domain of ligase-like"/>
    <property type="match status" value="1"/>
</dbReference>
<dbReference type="PANTHER" id="PTHR22754">
    <property type="entry name" value="DISCO-INTERACTING PROTEIN 2 DIP2 -RELATED"/>
    <property type="match status" value="1"/>
</dbReference>
<dbReference type="InterPro" id="IPR042099">
    <property type="entry name" value="ANL_N_sf"/>
</dbReference>
<keyword evidence="4" id="KW-0443">Lipid metabolism</keyword>
<dbReference type="GO" id="GO:0070566">
    <property type="term" value="F:adenylyltransferase activity"/>
    <property type="evidence" value="ECO:0007669"/>
    <property type="project" value="TreeGrafter"/>
</dbReference>
<evidence type="ECO:0000313" key="6">
    <source>
        <dbReference type="EMBL" id="GIJ43636.1"/>
    </source>
</evidence>
<name>A0A8J3YEP3_9ACTN</name>
<accession>A0A8J3YEP3</accession>
<dbReference type="AlphaFoldDB" id="A0A8J3YEP3"/>
<dbReference type="PANTHER" id="PTHR22754:SF32">
    <property type="entry name" value="DISCO-INTERACTING PROTEIN 2"/>
    <property type="match status" value="1"/>
</dbReference>
<dbReference type="GO" id="GO:0005886">
    <property type="term" value="C:plasma membrane"/>
    <property type="evidence" value="ECO:0007669"/>
    <property type="project" value="TreeGrafter"/>
</dbReference>
<evidence type="ECO:0000259" key="5">
    <source>
        <dbReference type="Pfam" id="PF00501"/>
    </source>
</evidence>
<proteinExistence type="inferred from homology"/>
<keyword evidence="7" id="KW-1185">Reference proteome</keyword>
<evidence type="ECO:0000313" key="7">
    <source>
        <dbReference type="Proteomes" id="UP000619260"/>
    </source>
</evidence>
<evidence type="ECO:0000256" key="1">
    <source>
        <dbReference type="ARBA" id="ARBA00006432"/>
    </source>
</evidence>
<protein>
    <submittedName>
        <fullName evidence="6">Acyl-CoA synthetase</fullName>
    </submittedName>
</protein>
<evidence type="ECO:0000256" key="3">
    <source>
        <dbReference type="ARBA" id="ARBA00022832"/>
    </source>
</evidence>
<dbReference type="Proteomes" id="UP000619260">
    <property type="component" value="Unassembled WGS sequence"/>
</dbReference>
<sequence length="564" mass="60223">MIDAPHDVTDLGQLLRRRAVAQPDRVACQHVGIEDRITERLTYADLHRRALAVAAQLITMTEPGDRVLLLHPSGVDFTAALFGCFYAGVTAVPAPLPQQGERAIAHLAALADDARPALTVTTAAVAAQLGGRAPAAFGPVVVAADTYDVAPLYRRCDVAVLQYTSGSTGVPRGVLITHKNYLHNLRMLTDFTHALAPQPAHLRTVSWLPHFHDMGLALMMYTALHGGTMTLIPPMAFLLRPFVWLRVVSAVGGTLTAAPNFAFDQCVRKVTAEQRDTLDLRTLSVVLNAAEPVRPRTLAQFAAHFGPSGFRAEAFAPCFGLAEGTVFVSGLRHGGTPRVVSFDRRGLQDGVAVPNADPGASRALVGCGHRPEGLTVRIVDPTHHAERAPGEVGEIWVQGPSVGMGYWRRPAETTATFGGRLAGFDERLYLRTGDLGFLREGELFIVGRLADVITVDGRSVHPQDVEYTVQGSDPAFEGRRCVAVAHGAAQRLAVAVEVRVAFPLEESRREALAATVRAAVAAEHGVDVADVLLLPVGALPVTTSGKVRRAACRELLLAGAATVH</sequence>
<comment type="similarity">
    <text evidence="1">Belongs to the ATP-dependent AMP-binding enzyme family.</text>
</comment>
<dbReference type="FunFam" id="3.40.50.12780:FF:000013">
    <property type="entry name" value="Long-chain-fatty-acid--AMP ligase FadD32"/>
    <property type="match status" value="1"/>
</dbReference>
<reference evidence="6" key="1">
    <citation type="submission" date="2021-01" db="EMBL/GenBank/DDBJ databases">
        <title>Whole genome shotgun sequence of Virgisporangium aliadipatigenens NBRC 105644.</title>
        <authorList>
            <person name="Komaki H."/>
            <person name="Tamura T."/>
        </authorList>
    </citation>
    <scope>NUCLEOTIDE SEQUENCE</scope>
    <source>
        <strain evidence="6">NBRC 105644</strain>
    </source>
</reference>
<evidence type="ECO:0000256" key="2">
    <source>
        <dbReference type="ARBA" id="ARBA00022598"/>
    </source>
</evidence>
<feature type="domain" description="AMP-dependent synthetase/ligase" evidence="5">
    <location>
        <begin position="16"/>
        <end position="407"/>
    </location>
</feature>
<dbReference type="InterPro" id="IPR040097">
    <property type="entry name" value="FAAL/FAAC"/>
</dbReference>
<comment type="caution">
    <text evidence="6">The sequence shown here is derived from an EMBL/GenBank/DDBJ whole genome shotgun (WGS) entry which is preliminary data.</text>
</comment>
<dbReference type="Pfam" id="PF00501">
    <property type="entry name" value="AMP-binding"/>
    <property type="match status" value="1"/>
</dbReference>
<gene>
    <name evidence="6" type="ORF">Val02_05220</name>
</gene>
<evidence type="ECO:0000256" key="4">
    <source>
        <dbReference type="ARBA" id="ARBA00023098"/>
    </source>
</evidence>
<dbReference type="Gene3D" id="3.30.300.30">
    <property type="match status" value="1"/>
</dbReference>
<dbReference type="CDD" id="cd05931">
    <property type="entry name" value="FAAL"/>
    <property type="match status" value="1"/>
</dbReference>
<dbReference type="EMBL" id="BOPF01000002">
    <property type="protein sequence ID" value="GIJ43636.1"/>
    <property type="molecule type" value="Genomic_DNA"/>
</dbReference>
<dbReference type="GO" id="GO:0016874">
    <property type="term" value="F:ligase activity"/>
    <property type="evidence" value="ECO:0007669"/>
    <property type="project" value="UniProtKB-KW"/>
</dbReference>
<dbReference type="InterPro" id="IPR000873">
    <property type="entry name" value="AMP-dep_synth/lig_dom"/>
</dbReference>